<feature type="non-terminal residue" evidence="1">
    <location>
        <position position="150"/>
    </location>
</feature>
<gene>
    <name evidence="1" type="ORF">TCM_014089</name>
</gene>
<dbReference type="EMBL" id="CM001881">
    <property type="protein sequence ID" value="EOY21911.1"/>
    <property type="molecule type" value="Genomic_DNA"/>
</dbReference>
<evidence type="ECO:0000313" key="1">
    <source>
        <dbReference type="EMBL" id="EOY21911.1"/>
    </source>
</evidence>
<accession>A0A061FXA4</accession>
<reference evidence="1 2" key="1">
    <citation type="journal article" date="2013" name="Genome Biol.">
        <title>The genome sequence of the most widely cultivated cacao type and its use to identify candidate genes regulating pod color.</title>
        <authorList>
            <person name="Motamayor J.C."/>
            <person name="Mockaitis K."/>
            <person name="Schmutz J."/>
            <person name="Haiminen N."/>
            <person name="Iii D.L."/>
            <person name="Cornejo O."/>
            <person name="Findley S.D."/>
            <person name="Zheng P."/>
            <person name="Utro F."/>
            <person name="Royaert S."/>
            <person name="Saski C."/>
            <person name="Jenkins J."/>
            <person name="Podicheti R."/>
            <person name="Zhao M."/>
            <person name="Scheffler B.E."/>
            <person name="Stack J.C."/>
            <person name="Feltus F.A."/>
            <person name="Mustiga G.M."/>
            <person name="Amores F."/>
            <person name="Phillips W."/>
            <person name="Marelli J.P."/>
            <person name="May G.D."/>
            <person name="Shapiro H."/>
            <person name="Ma J."/>
            <person name="Bustamante C.D."/>
            <person name="Schnell R.J."/>
            <person name="Main D."/>
            <person name="Gilbert D."/>
            <person name="Parida L."/>
            <person name="Kuhn D.N."/>
        </authorList>
    </citation>
    <scope>NUCLEOTIDE SEQUENCE [LARGE SCALE GENOMIC DNA]</scope>
    <source>
        <strain evidence="2">cv. Matina 1-6</strain>
    </source>
</reference>
<dbReference type="HOGENOM" id="CLU_1745356_0_0_1"/>
<dbReference type="InParanoid" id="A0A061FXA4"/>
<dbReference type="Gramene" id="EOY21911">
    <property type="protein sequence ID" value="EOY21911"/>
    <property type="gene ID" value="TCM_014089"/>
</dbReference>
<organism evidence="1 2">
    <name type="scientific">Theobroma cacao</name>
    <name type="common">Cacao</name>
    <name type="synonym">Cocoa</name>
    <dbReference type="NCBI Taxonomy" id="3641"/>
    <lineage>
        <taxon>Eukaryota</taxon>
        <taxon>Viridiplantae</taxon>
        <taxon>Streptophyta</taxon>
        <taxon>Embryophyta</taxon>
        <taxon>Tracheophyta</taxon>
        <taxon>Spermatophyta</taxon>
        <taxon>Magnoliopsida</taxon>
        <taxon>eudicotyledons</taxon>
        <taxon>Gunneridae</taxon>
        <taxon>Pentapetalae</taxon>
        <taxon>rosids</taxon>
        <taxon>malvids</taxon>
        <taxon>Malvales</taxon>
        <taxon>Malvaceae</taxon>
        <taxon>Byttnerioideae</taxon>
        <taxon>Theobroma</taxon>
    </lineage>
</organism>
<dbReference type="Proteomes" id="UP000026915">
    <property type="component" value="Chromosome 3"/>
</dbReference>
<sequence>MLHFVPSVFLMLKLLNICLSNVIMFGKFGLLGLMLGPFRGLPPGNMRDFLISWNTFFSECEHNPVWRMAFMAILWTTWIHRNNLVFNGKIWDSNLFFYVVKLRVGWWAKANWPLSNSSILEMVKDLIFIKAFPSNKKTKKSCDWNKPPFD</sequence>
<dbReference type="AlphaFoldDB" id="A0A061FXA4"/>
<evidence type="ECO:0008006" key="3">
    <source>
        <dbReference type="Google" id="ProtNLM"/>
    </source>
</evidence>
<evidence type="ECO:0000313" key="2">
    <source>
        <dbReference type="Proteomes" id="UP000026915"/>
    </source>
</evidence>
<protein>
    <recommendedName>
        <fullName evidence="3">Reverse transcriptase zinc-binding domain-containing protein</fullName>
    </recommendedName>
</protein>
<keyword evidence="2" id="KW-1185">Reference proteome</keyword>
<proteinExistence type="predicted"/>
<name>A0A061FXA4_THECC</name>